<protein>
    <submittedName>
        <fullName evidence="1">Uncharacterized protein</fullName>
    </submittedName>
</protein>
<name>A0AAE1VTM4_9SOLA</name>
<dbReference type="PANTHER" id="PTHR33527">
    <property type="entry name" value="OS07G0274300 PROTEIN"/>
    <property type="match status" value="1"/>
</dbReference>
<comment type="caution">
    <text evidence="1">The sequence shown here is derived from an EMBL/GenBank/DDBJ whole genome shotgun (WGS) entry which is preliminary data.</text>
</comment>
<evidence type="ECO:0000313" key="1">
    <source>
        <dbReference type="EMBL" id="KAK4372130.1"/>
    </source>
</evidence>
<evidence type="ECO:0000313" key="2">
    <source>
        <dbReference type="Proteomes" id="UP001291623"/>
    </source>
</evidence>
<keyword evidence="2" id="KW-1185">Reference proteome</keyword>
<dbReference type="EMBL" id="JAVYJV010000004">
    <property type="protein sequence ID" value="KAK4372130.1"/>
    <property type="molecule type" value="Genomic_DNA"/>
</dbReference>
<accession>A0AAE1VTM4</accession>
<sequence>MEKVKFSLVSEIEENIFHKMVTMDLGIEPSKKVMSFWMFLESHNFNKFYQNISTCDEKFFKSLYAEAETALDFLASNSSSISQDFCPLTSQLLNPSLKEILLSKNKVNNEISFIYDKICCDGFEDTLAKVNLALDSKLNPFANEWDPSAKALEVNRSLFMTFSHGYSFSRRQVFNFFQRLSQNYVHEVFIYKKKGEGAQFGKIVFKNTSVCAWILKEGHRKEAKYYIGSGHVCMKKFETRPKKKKEPRS</sequence>
<gene>
    <name evidence="1" type="ORF">RND71_007514</name>
</gene>
<dbReference type="Proteomes" id="UP001291623">
    <property type="component" value="Unassembled WGS sequence"/>
</dbReference>
<proteinExistence type="predicted"/>
<dbReference type="AlphaFoldDB" id="A0AAE1VTM4"/>
<organism evidence="1 2">
    <name type="scientific">Anisodus tanguticus</name>
    <dbReference type="NCBI Taxonomy" id="243964"/>
    <lineage>
        <taxon>Eukaryota</taxon>
        <taxon>Viridiplantae</taxon>
        <taxon>Streptophyta</taxon>
        <taxon>Embryophyta</taxon>
        <taxon>Tracheophyta</taxon>
        <taxon>Spermatophyta</taxon>
        <taxon>Magnoliopsida</taxon>
        <taxon>eudicotyledons</taxon>
        <taxon>Gunneridae</taxon>
        <taxon>Pentapetalae</taxon>
        <taxon>asterids</taxon>
        <taxon>lamiids</taxon>
        <taxon>Solanales</taxon>
        <taxon>Solanaceae</taxon>
        <taxon>Solanoideae</taxon>
        <taxon>Hyoscyameae</taxon>
        <taxon>Anisodus</taxon>
    </lineage>
</organism>
<dbReference type="PANTHER" id="PTHR33527:SF53">
    <property type="entry name" value="OS10G0561000 PROTEIN"/>
    <property type="match status" value="1"/>
</dbReference>
<reference evidence="1" key="1">
    <citation type="submission" date="2023-12" db="EMBL/GenBank/DDBJ databases">
        <title>Genome assembly of Anisodus tanguticus.</title>
        <authorList>
            <person name="Wang Y.-J."/>
        </authorList>
    </citation>
    <scope>NUCLEOTIDE SEQUENCE</scope>
    <source>
        <strain evidence="1">KB-2021</strain>
        <tissue evidence="1">Leaf</tissue>
    </source>
</reference>